<keyword evidence="1" id="KW-0472">Membrane</keyword>
<feature type="transmembrane region" description="Helical" evidence="1">
    <location>
        <begin position="144"/>
        <end position="163"/>
    </location>
</feature>
<evidence type="ECO:0000313" key="3">
    <source>
        <dbReference type="Proteomes" id="UP000193010"/>
    </source>
</evidence>
<reference evidence="2 3" key="1">
    <citation type="submission" date="2016-01" db="EMBL/GenBank/DDBJ databases">
        <title>The new phylogeny of the genus Mycobacterium.</title>
        <authorList>
            <person name="Tarcisio F."/>
            <person name="Conor M."/>
            <person name="Antonella G."/>
            <person name="Elisabetta G."/>
            <person name="Giulia F.S."/>
            <person name="Sara T."/>
            <person name="Anna F."/>
            <person name="Clotilde B."/>
            <person name="Roberto B."/>
            <person name="Veronica D.S."/>
            <person name="Fabio R."/>
            <person name="Monica P."/>
            <person name="Olivier J."/>
            <person name="Enrico T."/>
            <person name="Nicola S."/>
        </authorList>
    </citation>
    <scope>NUCLEOTIDE SEQUENCE [LARGE SCALE GENOMIC DNA]</scope>
    <source>
        <strain evidence="2 3">DSM 44852</strain>
    </source>
</reference>
<organism evidence="2 3">
    <name type="scientific">Mycobacterium florentinum</name>
    <dbReference type="NCBI Taxonomy" id="292462"/>
    <lineage>
        <taxon>Bacteria</taxon>
        <taxon>Bacillati</taxon>
        <taxon>Actinomycetota</taxon>
        <taxon>Actinomycetes</taxon>
        <taxon>Mycobacteriales</taxon>
        <taxon>Mycobacteriaceae</taxon>
        <taxon>Mycobacterium</taxon>
        <taxon>Mycobacterium simiae complex</taxon>
    </lineage>
</organism>
<keyword evidence="3" id="KW-1185">Reference proteome</keyword>
<feature type="transmembrane region" description="Helical" evidence="1">
    <location>
        <begin position="209"/>
        <end position="228"/>
    </location>
</feature>
<comment type="caution">
    <text evidence="2">The sequence shown here is derived from an EMBL/GenBank/DDBJ whole genome shotgun (WGS) entry which is preliminary data.</text>
</comment>
<proteinExistence type="predicted"/>
<dbReference type="RefSeq" id="WP_085222861.1">
    <property type="nucleotide sequence ID" value="NZ_AP022576.1"/>
</dbReference>
<dbReference type="AlphaFoldDB" id="A0A1X1U7N5"/>
<sequence>MTPSEYAHTKLQLALWGCGIGFALLFFVGLMPLSGFIPPPSPQLSGAQLMAQYGPQLPWVKFGIVVGLLGSALLVPWSAMVALQIARMEQGRRVPLWAIFAFGAGCVNAVAFILPFIFWAGAFYRPDRSPELVQLINDMTWLEFLMFFPTFSMQLFCLAMAGFTQRQGPKVFPRWFLYLNLWMATIGGTGLISIFFFGGPFAWNGLIGFWLPVGSYVPFLIVTFVQFYRAIVAEKHCYQPADMPATVGTAR</sequence>
<evidence type="ECO:0000313" key="2">
    <source>
        <dbReference type="EMBL" id="ORV52728.1"/>
    </source>
</evidence>
<feature type="transmembrane region" description="Helical" evidence="1">
    <location>
        <begin position="95"/>
        <end position="124"/>
    </location>
</feature>
<protein>
    <recommendedName>
        <fullName evidence="4">DUF4386 domain-containing protein</fullName>
    </recommendedName>
</protein>
<feature type="transmembrane region" description="Helical" evidence="1">
    <location>
        <begin position="57"/>
        <end position="83"/>
    </location>
</feature>
<accession>A0A1X1U7N5</accession>
<evidence type="ECO:0008006" key="4">
    <source>
        <dbReference type="Google" id="ProtNLM"/>
    </source>
</evidence>
<dbReference type="STRING" id="292462.AWC05_24995"/>
<dbReference type="EMBL" id="LQOV01000015">
    <property type="protein sequence ID" value="ORV52728.1"/>
    <property type="molecule type" value="Genomic_DNA"/>
</dbReference>
<keyword evidence="1" id="KW-0812">Transmembrane</keyword>
<dbReference type="OrthoDB" id="3820798at2"/>
<feature type="transmembrane region" description="Helical" evidence="1">
    <location>
        <begin position="175"/>
        <end position="197"/>
    </location>
</feature>
<dbReference type="Proteomes" id="UP000193010">
    <property type="component" value="Unassembled WGS sequence"/>
</dbReference>
<feature type="transmembrane region" description="Helical" evidence="1">
    <location>
        <begin position="12"/>
        <end position="37"/>
    </location>
</feature>
<keyword evidence="1" id="KW-1133">Transmembrane helix</keyword>
<name>A0A1X1U7N5_MYCFL</name>
<gene>
    <name evidence="2" type="ORF">AWC05_24995</name>
</gene>
<evidence type="ECO:0000256" key="1">
    <source>
        <dbReference type="SAM" id="Phobius"/>
    </source>
</evidence>